<sequence>MLEGRLKSWQEPSLWVLKGYAVVTRHGSIASQGRVVLSPEEHGVCHRLREPDLIGDLVDEERWEGLTWHARVLVLSQPWGHTIFHFVAECLPKIMIARELLGDSDLLLHVPLSSDTPHSAERSMLSAFFLIDSALAPSEYTRRLTSCLRLDVQ</sequence>
<evidence type="ECO:0000313" key="1">
    <source>
        <dbReference type="EMBL" id="EKX54289.1"/>
    </source>
</evidence>
<gene>
    <name evidence="1" type="ORF">GUITHDRAFT_99765</name>
</gene>
<keyword evidence="3" id="KW-1185">Reference proteome</keyword>
<accession>L1K175</accession>
<reference evidence="3" key="2">
    <citation type="submission" date="2012-11" db="EMBL/GenBank/DDBJ databases">
        <authorList>
            <person name="Kuo A."/>
            <person name="Curtis B.A."/>
            <person name="Tanifuji G."/>
            <person name="Burki F."/>
            <person name="Gruber A."/>
            <person name="Irimia M."/>
            <person name="Maruyama S."/>
            <person name="Arias M.C."/>
            <person name="Ball S.G."/>
            <person name="Gile G.H."/>
            <person name="Hirakawa Y."/>
            <person name="Hopkins J.F."/>
            <person name="Rensing S.A."/>
            <person name="Schmutz J."/>
            <person name="Symeonidi A."/>
            <person name="Elias M."/>
            <person name="Eveleigh R.J."/>
            <person name="Herman E.K."/>
            <person name="Klute M.J."/>
            <person name="Nakayama T."/>
            <person name="Obornik M."/>
            <person name="Reyes-Prieto A."/>
            <person name="Armbrust E.V."/>
            <person name="Aves S.J."/>
            <person name="Beiko R.G."/>
            <person name="Coutinho P."/>
            <person name="Dacks J.B."/>
            <person name="Durnford D.G."/>
            <person name="Fast N.M."/>
            <person name="Green B.R."/>
            <person name="Grisdale C."/>
            <person name="Hempe F."/>
            <person name="Henrissat B."/>
            <person name="Hoppner M.P."/>
            <person name="Ishida K.-I."/>
            <person name="Kim E."/>
            <person name="Koreny L."/>
            <person name="Kroth P.G."/>
            <person name="Liu Y."/>
            <person name="Malik S.-B."/>
            <person name="Maier U.G."/>
            <person name="McRose D."/>
            <person name="Mock T."/>
            <person name="Neilson J.A."/>
            <person name="Onodera N.T."/>
            <person name="Poole A.M."/>
            <person name="Pritham E.J."/>
            <person name="Richards T.A."/>
            <person name="Rocap G."/>
            <person name="Roy S.W."/>
            <person name="Sarai C."/>
            <person name="Schaack S."/>
            <person name="Shirato S."/>
            <person name="Slamovits C.H."/>
            <person name="Spencer D.F."/>
            <person name="Suzuki S."/>
            <person name="Worden A.Z."/>
            <person name="Zauner S."/>
            <person name="Barry K."/>
            <person name="Bell C."/>
            <person name="Bharti A.K."/>
            <person name="Crow J.A."/>
            <person name="Grimwood J."/>
            <person name="Kramer R."/>
            <person name="Lindquist E."/>
            <person name="Lucas S."/>
            <person name="Salamov A."/>
            <person name="McFadden G.I."/>
            <person name="Lane C.E."/>
            <person name="Keeling P.J."/>
            <person name="Gray M.W."/>
            <person name="Grigoriev I.V."/>
            <person name="Archibald J.M."/>
        </authorList>
    </citation>
    <scope>NUCLEOTIDE SEQUENCE</scope>
    <source>
        <strain evidence="3">CCMP2712</strain>
    </source>
</reference>
<name>L1K175_GUITC</name>
<reference evidence="1 3" key="1">
    <citation type="journal article" date="2012" name="Nature">
        <title>Algal genomes reveal evolutionary mosaicism and the fate of nucleomorphs.</title>
        <authorList>
            <consortium name="DOE Joint Genome Institute"/>
            <person name="Curtis B.A."/>
            <person name="Tanifuji G."/>
            <person name="Burki F."/>
            <person name="Gruber A."/>
            <person name="Irimia M."/>
            <person name="Maruyama S."/>
            <person name="Arias M.C."/>
            <person name="Ball S.G."/>
            <person name="Gile G.H."/>
            <person name="Hirakawa Y."/>
            <person name="Hopkins J.F."/>
            <person name="Kuo A."/>
            <person name="Rensing S.A."/>
            <person name="Schmutz J."/>
            <person name="Symeonidi A."/>
            <person name="Elias M."/>
            <person name="Eveleigh R.J."/>
            <person name="Herman E.K."/>
            <person name="Klute M.J."/>
            <person name="Nakayama T."/>
            <person name="Obornik M."/>
            <person name="Reyes-Prieto A."/>
            <person name="Armbrust E.V."/>
            <person name="Aves S.J."/>
            <person name="Beiko R.G."/>
            <person name="Coutinho P."/>
            <person name="Dacks J.B."/>
            <person name="Durnford D.G."/>
            <person name="Fast N.M."/>
            <person name="Green B.R."/>
            <person name="Grisdale C.J."/>
            <person name="Hempel F."/>
            <person name="Henrissat B."/>
            <person name="Hoppner M.P."/>
            <person name="Ishida K."/>
            <person name="Kim E."/>
            <person name="Koreny L."/>
            <person name="Kroth P.G."/>
            <person name="Liu Y."/>
            <person name="Malik S.B."/>
            <person name="Maier U.G."/>
            <person name="McRose D."/>
            <person name="Mock T."/>
            <person name="Neilson J.A."/>
            <person name="Onodera N.T."/>
            <person name="Poole A.M."/>
            <person name="Pritham E.J."/>
            <person name="Richards T.A."/>
            <person name="Rocap G."/>
            <person name="Roy S.W."/>
            <person name="Sarai C."/>
            <person name="Schaack S."/>
            <person name="Shirato S."/>
            <person name="Slamovits C.H."/>
            <person name="Spencer D.F."/>
            <person name="Suzuki S."/>
            <person name="Worden A.Z."/>
            <person name="Zauner S."/>
            <person name="Barry K."/>
            <person name="Bell C."/>
            <person name="Bharti A.K."/>
            <person name="Crow J.A."/>
            <person name="Grimwood J."/>
            <person name="Kramer R."/>
            <person name="Lindquist E."/>
            <person name="Lucas S."/>
            <person name="Salamov A."/>
            <person name="McFadden G.I."/>
            <person name="Lane C.E."/>
            <person name="Keeling P.J."/>
            <person name="Gray M.W."/>
            <person name="Grigoriev I.V."/>
            <person name="Archibald J.M."/>
        </authorList>
    </citation>
    <scope>NUCLEOTIDE SEQUENCE</scope>
    <source>
        <strain evidence="1 3">CCMP2712</strain>
    </source>
</reference>
<dbReference type="HOGENOM" id="CLU_1716728_0_0_1"/>
<dbReference type="AlphaFoldDB" id="L1K175"/>
<dbReference type="Proteomes" id="UP000011087">
    <property type="component" value="Unassembled WGS sequence"/>
</dbReference>
<evidence type="ECO:0000313" key="2">
    <source>
        <dbReference type="EnsemblProtists" id="EKX54289"/>
    </source>
</evidence>
<reference evidence="2" key="3">
    <citation type="submission" date="2015-06" db="UniProtKB">
        <authorList>
            <consortium name="EnsemblProtists"/>
        </authorList>
    </citation>
    <scope>IDENTIFICATION</scope>
</reference>
<dbReference type="EMBL" id="JH992967">
    <property type="protein sequence ID" value="EKX54289.1"/>
    <property type="molecule type" value="Genomic_DNA"/>
</dbReference>
<proteinExistence type="predicted"/>
<dbReference type="EnsemblProtists" id="EKX54289">
    <property type="protein sequence ID" value="EKX54289"/>
    <property type="gene ID" value="GUITHDRAFT_99765"/>
</dbReference>
<dbReference type="GeneID" id="17311166"/>
<organism evidence="1">
    <name type="scientific">Guillardia theta (strain CCMP2712)</name>
    <name type="common">Cryptophyte</name>
    <dbReference type="NCBI Taxonomy" id="905079"/>
    <lineage>
        <taxon>Eukaryota</taxon>
        <taxon>Cryptophyceae</taxon>
        <taxon>Pyrenomonadales</taxon>
        <taxon>Geminigeraceae</taxon>
        <taxon>Guillardia</taxon>
    </lineage>
</organism>
<dbReference type="RefSeq" id="XP_005841269.1">
    <property type="nucleotide sequence ID" value="XM_005841212.1"/>
</dbReference>
<evidence type="ECO:0000313" key="3">
    <source>
        <dbReference type="Proteomes" id="UP000011087"/>
    </source>
</evidence>
<protein>
    <submittedName>
        <fullName evidence="1 2">Uncharacterized protein</fullName>
    </submittedName>
</protein>
<dbReference type="KEGG" id="gtt:GUITHDRAFT_99765"/>
<dbReference type="PaxDb" id="55529-EKX54289"/>